<evidence type="ECO:0000256" key="1">
    <source>
        <dbReference type="ARBA" id="ARBA00004651"/>
    </source>
</evidence>
<evidence type="ECO:0000256" key="8">
    <source>
        <dbReference type="RuleBase" id="RU363041"/>
    </source>
</evidence>
<protein>
    <recommendedName>
        <fullName evidence="8">Probable membrane transporter protein</fullName>
    </recommendedName>
</protein>
<dbReference type="Pfam" id="PF01925">
    <property type="entry name" value="TauE"/>
    <property type="match status" value="1"/>
</dbReference>
<name>A0ABP7W2W0_9BACI</name>
<keyword evidence="5 8" id="KW-0812">Transmembrane</keyword>
<organism evidence="9 10">
    <name type="scientific">Amphibacillus indicireducens</name>
    <dbReference type="NCBI Taxonomy" id="1076330"/>
    <lineage>
        <taxon>Bacteria</taxon>
        <taxon>Bacillati</taxon>
        <taxon>Bacillota</taxon>
        <taxon>Bacilli</taxon>
        <taxon>Bacillales</taxon>
        <taxon>Bacillaceae</taxon>
        <taxon>Amphibacillus</taxon>
    </lineage>
</organism>
<dbReference type="EMBL" id="BAABDL010000140">
    <property type="protein sequence ID" value="GAA4079537.1"/>
    <property type="molecule type" value="Genomic_DNA"/>
</dbReference>
<keyword evidence="7 8" id="KW-0472">Membrane</keyword>
<evidence type="ECO:0000313" key="10">
    <source>
        <dbReference type="Proteomes" id="UP001501734"/>
    </source>
</evidence>
<feature type="transmembrane region" description="Helical" evidence="8">
    <location>
        <begin position="33"/>
        <end position="54"/>
    </location>
</feature>
<gene>
    <name evidence="9" type="ORF">GCM10022410_24630</name>
</gene>
<sequence>MFEFQWFEWLVLIIAGLGIGFAKTGIQGSTIPVVVLMAITFGGQISAGMMLLFLLVGDAFAVKHYGKEVSIKGIWHLLPSTVVGVILGVIYGNMINDNQFKMTIGVIVLICLALLIHKEIKKSTIKIPNHSFVSAIVGVLSGFSSMVGNAAGPIFSVYILSKTIDKRKMISTTAWFFIVTNLVKLPFHIFVWQTIDFSNLVLALILLPIIFIGTRVGILVIQHIEEKTYRKLIFVTTILSAIYLFIAYSYEE</sequence>
<evidence type="ECO:0000256" key="6">
    <source>
        <dbReference type="ARBA" id="ARBA00022989"/>
    </source>
</evidence>
<evidence type="ECO:0000256" key="3">
    <source>
        <dbReference type="ARBA" id="ARBA00022448"/>
    </source>
</evidence>
<keyword evidence="10" id="KW-1185">Reference proteome</keyword>
<feature type="transmembrane region" description="Helical" evidence="8">
    <location>
        <begin position="6"/>
        <end position="26"/>
    </location>
</feature>
<comment type="subcellular location">
    <subcellularLocation>
        <location evidence="1 8">Cell membrane</location>
        <topology evidence="1 8">Multi-pass membrane protein</topology>
    </subcellularLocation>
</comment>
<keyword evidence="3" id="KW-0813">Transport</keyword>
<reference evidence="10" key="1">
    <citation type="journal article" date="2019" name="Int. J. Syst. Evol. Microbiol.">
        <title>The Global Catalogue of Microorganisms (GCM) 10K type strain sequencing project: providing services to taxonomists for standard genome sequencing and annotation.</title>
        <authorList>
            <consortium name="The Broad Institute Genomics Platform"/>
            <consortium name="The Broad Institute Genome Sequencing Center for Infectious Disease"/>
            <person name="Wu L."/>
            <person name="Ma J."/>
        </authorList>
    </citation>
    <scope>NUCLEOTIDE SEQUENCE [LARGE SCALE GENOMIC DNA]</scope>
    <source>
        <strain evidence="10">JCM 17250</strain>
    </source>
</reference>
<dbReference type="PANTHER" id="PTHR30269">
    <property type="entry name" value="TRANSMEMBRANE PROTEIN YFCA"/>
    <property type="match status" value="1"/>
</dbReference>
<dbReference type="RefSeq" id="WP_344913745.1">
    <property type="nucleotide sequence ID" value="NZ_BAABDL010000140.1"/>
</dbReference>
<proteinExistence type="inferred from homology"/>
<keyword evidence="4 8" id="KW-1003">Cell membrane</keyword>
<evidence type="ECO:0000313" key="9">
    <source>
        <dbReference type="EMBL" id="GAA4079537.1"/>
    </source>
</evidence>
<evidence type="ECO:0000256" key="7">
    <source>
        <dbReference type="ARBA" id="ARBA00023136"/>
    </source>
</evidence>
<feature type="transmembrane region" description="Helical" evidence="8">
    <location>
        <begin position="197"/>
        <end position="220"/>
    </location>
</feature>
<accession>A0ABP7W2W0</accession>
<keyword evidence="6 8" id="KW-1133">Transmembrane helix</keyword>
<dbReference type="InterPro" id="IPR052017">
    <property type="entry name" value="TSUP"/>
</dbReference>
<dbReference type="Proteomes" id="UP001501734">
    <property type="component" value="Unassembled WGS sequence"/>
</dbReference>
<feature type="transmembrane region" description="Helical" evidence="8">
    <location>
        <begin position="74"/>
        <end position="95"/>
    </location>
</feature>
<comment type="caution">
    <text evidence="9">The sequence shown here is derived from an EMBL/GenBank/DDBJ whole genome shotgun (WGS) entry which is preliminary data.</text>
</comment>
<feature type="transmembrane region" description="Helical" evidence="8">
    <location>
        <begin position="172"/>
        <end position="191"/>
    </location>
</feature>
<dbReference type="InterPro" id="IPR002781">
    <property type="entry name" value="TM_pro_TauE-like"/>
</dbReference>
<feature type="transmembrane region" description="Helical" evidence="8">
    <location>
        <begin position="232"/>
        <end position="250"/>
    </location>
</feature>
<evidence type="ECO:0000256" key="5">
    <source>
        <dbReference type="ARBA" id="ARBA00022692"/>
    </source>
</evidence>
<evidence type="ECO:0000256" key="2">
    <source>
        <dbReference type="ARBA" id="ARBA00009142"/>
    </source>
</evidence>
<comment type="similarity">
    <text evidence="2 8">Belongs to the 4-toluene sulfonate uptake permease (TSUP) (TC 2.A.102) family.</text>
</comment>
<feature type="transmembrane region" description="Helical" evidence="8">
    <location>
        <begin position="132"/>
        <end position="160"/>
    </location>
</feature>
<feature type="transmembrane region" description="Helical" evidence="8">
    <location>
        <begin position="102"/>
        <end position="120"/>
    </location>
</feature>
<dbReference type="PANTHER" id="PTHR30269:SF37">
    <property type="entry name" value="MEMBRANE TRANSPORTER PROTEIN"/>
    <property type="match status" value="1"/>
</dbReference>
<evidence type="ECO:0000256" key="4">
    <source>
        <dbReference type="ARBA" id="ARBA00022475"/>
    </source>
</evidence>